<dbReference type="PANTHER" id="PTHR43725:SF53">
    <property type="entry name" value="UDP-ARABINOSE 4-EPIMERASE 1"/>
    <property type="match status" value="1"/>
</dbReference>
<evidence type="ECO:0000313" key="12">
    <source>
        <dbReference type="EMBL" id="QHO63417.1"/>
    </source>
</evidence>
<dbReference type="Proteomes" id="UP000463983">
    <property type="component" value="Chromosome"/>
</dbReference>
<keyword evidence="7 10" id="KW-0520">NAD</keyword>
<dbReference type="UniPathway" id="UPA00214"/>
<evidence type="ECO:0000256" key="9">
    <source>
        <dbReference type="ARBA" id="ARBA00023277"/>
    </source>
</evidence>
<dbReference type="NCBIfam" id="TIGR01179">
    <property type="entry name" value="galE"/>
    <property type="match status" value="1"/>
</dbReference>
<comment type="pathway">
    <text evidence="3 10">Carbohydrate metabolism; galactose metabolism.</text>
</comment>
<evidence type="ECO:0000313" key="13">
    <source>
        <dbReference type="Proteomes" id="UP000463983"/>
    </source>
</evidence>
<feature type="domain" description="NAD-dependent epimerase/dehydratase" evidence="11">
    <location>
        <begin position="3"/>
        <end position="253"/>
    </location>
</feature>
<evidence type="ECO:0000256" key="4">
    <source>
        <dbReference type="ARBA" id="ARBA00007637"/>
    </source>
</evidence>
<evidence type="ECO:0000256" key="3">
    <source>
        <dbReference type="ARBA" id="ARBA00004947"/>
    </source>
</evidence>
<evidence type="ECO:0000256" key="6">
    <source>
        <dbReference type="ARBA" id="ARBA00018569"/>
    </source>
</evidence>
<evidence type="ECO:0000256" key="7">
    <source>
        <dbReference type="ARBA" id="ARBA00023027"/>
    </source>
</evidence>
<name>A0A857N5L2_9BACT</name>
<comment type="cofactor">
    <cofactor evidence="2 10">
        <name>NAD(+)</name>
        <dbReference type="ChEBI" id="CHEBI:57540"/>
    </cofactor>
</comment>
<dbReference type="InterPro" id="IPR036291">
    <property type="entry name" value="NAD(P)-bd_dom_sf"/>
</dbReference>
<dbReference type="KEGG" id="caqa:MICH65_0436"/>
<dbReference type="Gene3D" id="3.90.25.10">
    <property type="entry name" value="UDP-galactose 4-epimerase, domain 1"/>
    <property type="match status" value="1"/>
</dbReference>
<keyword evidence="8 10" id="KW-0413">Isomerase</keyword>
<evidence type="ECO:0000259" key="11">
    <source>
        <dbReference type="Pfam" id="PF01370"/>
    </source>
</evidence>
<dbReference type="SUPFAM" id="SSF51735">
    <property type="entry name" value="NAD(P)-binding Rossmann-fold domains"/>
    <property type="match status" value="1"/>
</dbReference>
<dbReference type="RefSeq" id="WP_161931800.1">
    <property type="nucleotide sequence ID" value="NZ_CP047901.1"/>
</dbReference>
<dbReference type="PANTHER" id="PTHR43725">
    <property type="entry name" value="UDP-GLUCOSE 4-EPIMERASE"/>
    <property type="match status" value="1"/>
</dbReference>
<accession>A0A857N5L2</accession>
<dbReference type="InterPro" id="IPR001509">
    <property type="entry name" value="Epimerase_deHydtase"/>
</dbReference>
<protein>
    <recommendedName>
        <fullName evidence="6 10">UDP-glucose 4-epimerase</fullName>
        <ecNumber evidence="5 10">5.1.3.2</ecNumber>
    </recommendedName>
</protein>
<comment type="subunit">
    <text evidence="10">Homodimer.</text>
</comment>
<evidence type="ECO:0000256" key="2">
    <source>
        <dbReference type="ARBA" id="ARBA00001911"/>
    </source>
</evidence>
<evidence type="ECO:0000256" key="5">
    <source>
        <dbReference type="ARBA" id="ARBA00013189"/>
    </source>
</evidence>
<gene>
    <name evidence="12" type="ORF">MICH65_0436</name>
</gene>
<reference evidence="13" key="1">
    <citation type="journal article" date="2020" name="Microorganisms">
        <title>Complete Genome of a Member of a New Bacterial Lineage in the Microgenomates Group Reveals an Unusual Nucleotide Composition Disparity Between Two Strands of DNA and Limited Metabolic Potential.</title>
        <authorList>
            <person name="Kadnikov V.V."/>
            <person name="Mardanov A.V."/>
            <person name="Beletsky A.V."/>
            <person name="Karnachuk O.V."/>
            <person name="Ravin N.V."/>
        </authorList>
    </citation>
    <scope>NUCLEOTIDE SEQUENCE [LARGE SCALE GENOMIC DNA]</scope>
</reference>
<organism evidence="12 13">
    <name type="scientific">Candidatus Chazhemtobacterium aquaticus</name>
    <dbReference type="NCBI Taxonomy" id="2715735"/>
    <lineage>
        <taxon>Bacteria</taxon>
        <taxon>Candidatus Chazhemtobacteraceae</taxon>
        <taxon>Candidatus Chazhemtobacterium</taxon>
    </lineage>
</organism>
<proteinExistence type="inferred from homology"/>
<dbReference type="AlphaFoldDB" id="A0A857N5L2"/>
<dbReference type="EMBL" id="CP047901">
    <property type="protein sequence ID" value="QHO63417.1"/>
    <property type="molecule type" value="Genomic_DNA"/>
</dbReference>
<keyword evidence="9 10" id="KW-0119">Carbohydrate metabolism</keyword>
<sequence length="327" mass="36543">MKVLVVGGAGYIGSITNSELKKANFETVVFDSLENGHKWAIKNTKLIRGNLLNIDEIKNALKSEKPDGVIHFAAYIEAGESMIDPAKYYRNNIIGSLNLLDAMVQTNANNLVFSSTAAVYGNPKRIPIAEKSPKKPTNCYGETKLAVEKMIKWFHKIHNINYVTLRYFNASGATIDGSLGEAHQPESHIIPIFLTHILQERDFAIFGDDYNTPDGTCVRDYIHVNDLASAHILALKALLSKQNHKINTAYNVGTGKGYSNKEIAEKIIQITKTKNSYQIEPRRSGDPDELVANSNKIKQVLNWSPKHSDLETIITTAFRWHNKYNTA</sequence>
<evidence type="ECO:0000256" key="10">
    <source>
        <dbReference type="RuleBase" id="RU366046"/>
    </source>
</evidence>
<dbReference type="EC" id="5.1.3.2" evidence="5 10"/>
<dbReference type="GO" id="GO:0033499">
    <property type="term" value="P:galactose catabolic process via UDP-galactose, Leloir pathway"/>
    <property type="evidence" value="ECO:0007669"/>
    <property type="project" value="TreeGrafter"/>
</dbReference>
<dbReference type="Gene3D" id="3.40.50.720">
    <property type="entry name" value="NAD(P)-binding Rossmann-like Domain"/>
    <property type="match status" value="1"/>
</dbReference>
<dbReference type="Pfam" id="PF01370">
    <property type="entry name" value="Epimerase"/>
    <property type="match status" value="1"/>
</dbReference>
<dbReference type="GO" id="GO:0003978">
    <property type="term" value="F:UDP-glucose 4-epimerase activity"/>
    <property type="evidence" value="ECO:0007669"/>
    <property type="project" value="UniProtKB-UniRule"/>
</dbReference>
<dbReference type="InterPro" id="IPR005886">
    <property type="entry name" value="UDP_G4E"/>
</dbReference>
<comment type="catalytic activity">
    <reaction evidence="1 10">
        <text>UDP-alpha-D-glucose = UDP-alpha-D-galactose</text>
        <dbReference type="Rhea" id="RHEA:22168"/>
        <dbReference type="ChEBI" id="CHEBI:58885"/>
        <dbReference type="ChEBI" id="CHEBI:66914"/>
        <dbReference type="EC" id="5.1.3.2"/>
    </reaction>
</comment>
<comment type="similarity">
    <text evidence="4 10">Belongs to the NAD(P)-dependent epimerase/dehydratase family.</text>
</comment>
<dbReference type="CDD" id="cd05247">
    <property type="entry name" value="UDP_G4E_1_SDR_e"/>
    <property type="match status" value="1"/>
</dbReference>
<evidence type="ECO:0000256" key="8">
    <source>
        <dbReference type="ARBA" id="ARBA00023235"/>
    </source>
</evidence>
<evidence type="ECO:0000256" key="1">
    <source>
        <dbReference type="ARBA" id="ARBA00000083"/>
    </source>
</evidence>
<keyword evidence="13" id="KW-1185">Reference proteome</keyword>